<evidence type="ECO:0000256" key="1">
    <source>
        <dbReference type="ARBA" id="ARBA00004496"/>
    </source>
</evidence>
<dbReference type="NCBIfam" id="TIGR00057">
    <property type="entry name" value="L-threonylcarbamoyladenylate synthase"/>
    <property type="match status" value="1"/>
</dbReference>
<dbReference type="PANTHER" id="PTHR17490">
    <property type="entry name" value="SUA5"/>
    <property type="match status" value="1"/>
</dbReference>
<keyword evidence="9" id="KW-0067">ATP-binding</keyword>
<keyword evidence="8" id="KW-0547">Nucleotide-binding</keyword>
<dbReference type="EMBL" id="JGZD01000009">
    <property type="protein sequence ID" value="KFI72370.1"/>
    <property type="molecule type" value="Genomic_DNA"/>
</dbReference>
<dbReference type="GO" id="GO:0006450">
    <property type="term" value="P:regulation of translational fidelity"/>
    <property type="evidence" value="ECO:0007669"/>
    <property type="project" value="TreeGrafter"/>
</dbReference>
<dbReference type="GO" id="GO:0061710">
    <property type="term" value="F:L-threonylcarbamoyladenylate synthase"/>
    <property type="evidence" value="ECO:0007669"/>
    <property type="project" value="UniProtKB-EC"/>
</dbReference>
<evidence type="ECO:0000256" key="2">
    <source>
        <dbReference type="ARBA" id="ARBA00007663"/>
    </source>
</evidence>
<dbReference type="GO" id="GO:0000049">
    <property type="term" value="F:tRNA binding"/>
    <property type="evidence" value="ECO:0007669"/>
    <property type="project" value="TreeGrafter"/>
</dbReference>
<comment type="similarity">
    <text evidence="2">Belongs to the SUA5 family.</text>
</comment>
<protein>
    <recommendedName>
        <fullName evidence="10">L-threonylcarbamoyladenylate synthase</fullName>
        <ecNumber evidence="3">2.7.7.87</ecNumber>
    </recommendedName>
    <alternativeName>
        <fullName evidence="10">L-threonylcarbamoyladenylate synthase</fullName>
    </alternativeName>
</protein>
<keyword evidence="5" id="KW-0808">Transferase</keyword>
<evidence type="ECO:0000256" key="11">
    <source>
        <dbReference type="ARBA" id="ARBA00048366"/>
    </source>
</evidence>
<dbReference type="InterPro" id="IPR017945">
    <property type="entry name" value="DHBP_synth_RibB-like_a/b_dom"/>
</dbReference>
<gene>
    <name evidence="13" type="ORF">BMIN_0264</name>
</gene>
<dbReference type="eggNOG" id="COG0009">
    <property type="taxonomic scope" value="Bacteria"/>
</dbReference>
<dbReference type="EC" id="2.7.7.87" evidence="3"/>
<keyword evidence="4" id="KW-0963">Cytoplasm</keyword>
<evidence type="ECO:0000256" key="10">
    <source>
        <dbReference type="ARBA" id="ARBA00029774"/>
    </source>
</evidence>
<feature type="domain" description="YrdC-like" evidence="12">
    <location>
        <begin position="9"/>
        <end position="201"/>
    </location>
</feature>
<evidence type="ECO:0000256" key="9">
    <source>
        <dbReference type="ARBA" id="ARBA00022840"/>
    </source>
</evidence>
<keyword evidence="14" id="KW-1185">Reference proteome</keyword>
<evidence type="ECO:0000259" key="12">
    <source>
        <dbReference type="PROSITE" id="PS51163"/>
    </source>
</evidence>
<dbReference type="InterPro" id="IPR006070">
    <property type="entry name" value="Sua5-like_dom"/>
</dbReference>
<evidence type="ECO:0000256" key="7">
    <source>
        <dbReference type="ARBA" id="ARBA00022695"/>
    </source>
</evidence>
<evidence type="ECO:0000313" key="14">
    <source>
        <dbReference type="Proteomes" id="UP000029014"/>
    </source>
</evidence>
<organism evidence="13 14">
    <name type="scientific">Bifidobacterium minimum</name>
    <dbReference type="NCBI Taxonomy" id="1693"/>
    <lineage>
        <taxon>Bacteria</taxon>
        <taxon>Bacillati</taxon>
        <taxon>Actinomycetota</taxon>
        <taxon>Actinomycetes</taxon>
        <taxon>Bifidobacteriales</taxon>
        <taxon>Bifidobacteriaceae</taxon>
        <taxon>Bifidobacterium</taxon>
    </lineage>
</organism>
<accession>A0A087BMX0</accession>
<proteinExistence type="inferred from homology"/>
<name>A0A087BMX0_9BIFI</name>
<dbReference type="SUPFAM" id="SSF55821">
    <property type="entry name" value="YrdC/RibB"/>
    <property type="match status" value="1"/>
</dbReference>
<dbReference type="InterPro" id="IPR050156">
    <property type="entry name" value="TC-AMP_synthase_SUA5"/>
</dbReference>
<dbReference type="GO" id="GO:0005737">
    <property type="term" value="C:cytoplasm"/>
    <property type="evidence" value="ECO:0007669"/>
    <property type="project" value="UniProtKB-SubCell"/>
</dbReference>
<comment type="catalytic activity">
    <reaction evidence="11">
        <text>L-threonine + hydrogencarbonate + ATP = L-threonylcarbamoyladenylate + diphosphate + H2O</text>
        <dbReference type="Rhea" id="RHEA:36407"/>
        <dbReference type="ChEBI" id="CHEBI:15377"/>
        <dbReference type="ChEBI" id="CHEBI:17544"/>
        <dbReference type="ChEBI" id="CHEBI:30616"/>
        <dbReference type="ChEBI" id="CHEBI:33019"/>
        <dbReference type="ChEBI" id="CHEBI:57926"/>
        <dbReference type="ChEBI" id="CHEBI:73682"/>
        <dbReference type="EC" id="2.7.7.87"/>
    </reaction>
</comment>
<dbReference type="PANTHER" id="PTHR17490:SF16">
    <property type="entry name" value="THREONYLCARBAMOYL-AMP SYNTHASE"/>
    <property type="match status" value="1"/>
</dbReference>
<dbReference type="AlphaFoldDB" id="A0A087BMX0"/>
<evidence type="ECO:0000256" key="4">
    <source>
        <dbReference type="ARBA" id="ARBA00022490"/>
    </source>
</evidence>
<dbReference type="STRING" id="1693.BMIN_0264"/>
<sequence>MSTVLAIDEDSLRRARDIVQHGGVVVVPTDTVYGIACDPFNESAVERIYEVKRRPRSKALQVLLSSTSELASLGLTLPHPVDVLARRLLPGPLSPIAVATGDSLLVTLRREPDGSFSQAIRIPDSDVSLDVLRATGPLAASSANRSGGRSPQSVAEAVMDLGDDVDLYLDGGPTSSHVASTVVAADPCSEDGITVVREGVIPAAIIRRLLHADDEGAVE</sequence>
<dbReference type="Gene3D" id="3.90.870.10">
    <property type="entry name" value="DHBP synthase"/>
    <property type="match status" value="1"/>
</dbReference>
<keyword evidence="6" id="KW-0819">tRNA processing</keyword>
<dbReference type="GO" id="GO:0003725">
    <property type="term" value="F:double-stranded RNA binding"/>
    <property type="evidence" value="ECO:0007669"/>
    <property type="project" value="InterPro"/>
</dbReference>
<evidence type="ECO:0000256" key="6">
    <source>
        <dbReference type="ARBA" id="ARBA00022694"/>
    </source>
</evidence>
<dbReference type="PROSITE" id="PS51163">
    <property type="entry name" value="YRDC"/>
    <property type="match status" value="1"/>
</dbReference>
<dbReference type="RefSeq" id="WP_022861580.1">
    <property type="nucleotide sequence ID" value="NZ_JGZD01000009.1"/>
</dbReference>
<comment type="subcellular location">
    <subcellularLocation>
        <location evidence="1">Cytoplasm</location>
    </subcellularLocation>
</comment>
<dbReference type="GO" id="GO:0008033">
    <property type="term" value="P:tRNA processing"/>
    <property type="evidence" value="ECO:0007669"/>
    <property type="project" value="UniProtKB-KW"/>
</dbReference>
<dbReference type="GO" id="GO:0005524">
    <property type="term" value="F:ATP binding"/>
    <property type="evidence" value="ECO:0007669"/>
    <property type="project" value="UniProtKB-KW"/>
</dbReference>
<reference evidence="13 14" key="1">
    <citation type="submission" date="2014-03" db="EMBL/GenBank/DDBJ databases">
        <title>Genomics of Bifidobacteria.</title>
        <authorList>
            <person name="Ventura M."/>
            <person name="Milani C."/>
            <person name="Lugli G.A."/>
        </authorList>
    </citation>
    <scope>NUCLEOTIDE SEQUENCE [LARGE SCALE GENOMIC DNA]</scope>
    <source>
        <strain evidence="13 14">LMG 11592</strain>
    </source>
</reference>
<comment type="caution">
    <text evidence="13">The sequence shown here is derived from an EMBL/GenBank/DDBJ whole genome shotgun (WGS) entry which is preliminary data.</text>
</comment>
<dbReference type="Proteomes" id="UP000029014">
    <property type="component" value="Unassembled WGS sequence"/>
</dbReference>
<dbReference type="Pfam" id="PF01300">
    <property type="entry name" value="Sua5_yciO_yrdC"/>
    <property type="match status" value="1"/>
</dbReference>
<evidence type="ECO:0000256" key="5">
    <source>
        <dbReference type="ARBA" id="ARBA00022679"/>
    </source>
</evidence>
<keyword evidence="7" id="KW-0548">Nucleotidyltransferase</keyword>
<evidence type="ECO:0000256" key="8">
    <source>
        <dbReference type="ARBA" id="ARBA00022741"/>
    </source>
</evidence>
<evidence type="ECO:0000256" key="3">
    <source>
        <dbReference type="ARBA" id="ARBA00012584"/>
    </source>
</evidence>
<evidence type="ECO:0000313" key="13">
    <source>
        <dbReference type="EMBL" id="KFI72370.1"/>
    </source>
</evidence>